<gene>
    <name evidence="7" type="ORF">GFD22_04455</name>
</gene>
<sequence>MGTHADQRFRDETTLIRLLEHLDHAMEDLGRVPSADALVADRVLLNSVAMEMTQAQECARRLSDAFREEMPRLPWGELRALRNALVHDYDEIDVESLYDTVSGDIPKLAAELRPVVDAIA</sequence>
<evidence type="ECO:0000256" key="4">
    <source>
        <dbReference type="ARBA" id="ARBA00022741"/>
    </source>
</evidence>
<keyword evidence="3" id="KW-0540">Nuclease</keyword>
<evidence type="ECO:0000256" key="5">
    <source>
        <dbReference type="ARBA" id="ARBA00022801"/>
    </source>
</evidence>
<evidence type="ECO:0000256" key="6">
    <source>
        <dbReference type="ARBA" id="ARBA00024207"/>
    </source>
</evidence>
<dbReference type="GO" id="GO:0004540">
    <property type="term" value="F:RNA nuclease activity"/>
    <property type="evidence" value="ECO:0007669"/>
    <property type="project" value="InterPro"/>
</dbReference>
<evidence type="ECO:0000313" key="7">
    <source>
        <dbReference type="EMBL" id="NEG78229.1"/>
    </source>
</evidence>
<evidence type="ECO:0000256" key="1">
    <source>
        <dbReference type="ARBA" id="ARBA00022553"/>
    </source>
</evidence>
<comment type="caution">
    <text evidence="7">The sequence shown here is derived from an EMBL/GenBank/DDBJ whole genome shotgun (WGS) entry which is preliminary data.</text>
</comment>
<name>A0A7K3THN9_9BIFI</name>
<dbReference type="EMBL" id="WHZY01000005">
    <property type="protein sequence ID" value="NEG78229.1"/>
    <property type="molecule type" value="Genomic_DNA"/>
</dbReference>
<dbReference type="InterPro" id="IPR037038">
    <property type="entry name" value="HepT-like_sf"/>
</dbReference>
<dbReference type="GO" id="GO:0000166">
    <property type="term" value="F:nucleotide binding"/>
    <property type="evidence" value="ECO:0007669"/>
    <property type="project" value="UniProtKB-KW"/>
</dbReference>
<dbReference type="PANTHER" id="PTHR34139">
    <property type="entry name" value="UPF0331 PROTEIN MJ0127"/>
    <property type="match status" value="1"/>
</dbReference>
<keyword evidence="5" id="KW-0378">Hydrolase</keyword>
<keyword evidence="8" id="KW-1185">Reference proteome</keyword>
<keyword evidence="1" id="KW-0597">Phosphoprotein</keyword>
<accession>A0A7K3THN9</accession>
<dbReference type="OrthoDB" id="159782at2"/>
<dbReference type="AlphaFoldDB" id="A0A7K3THN9"/>
<dbReference type="PANTHER" id="PTHR34139:SF1">
    <property type="entry name" value="RNASE MJ1380-RELATED"/>
    <property type="match status" value="1"/>
</dbReference>
<reference evidence="7 8" key="1">
    <citation type="submission" date="2019-10" db="EMBL/GenBank/DDBJ databases">
        <title>Bifidobacterium from non-human primates.</title>
        <authorList>
            <person name="Modesto M."/>
        </authorList>
    </citation>
    <scope>NUCLEOTIDE SEQUENCE [LARGE SCALE GENOMIC DNA]</scope>
    <source>
        <strain evidence="7 8">TREC</strain>
    </source>
</reference>
<keyword evidence="2" id="KW-1277">Toxin-antitoxin system</keyword>
<protein>
    <submittedName>
        <fullName evidence="7">DUF86 domain-containing protein</fullName>
    </submittedName>
</protein>
<keyword evidence="4" id="KW-0547">Nucleotide-binding</keyword>
<dbReference type="GO" id="GO:0110001">
    <property type="term" value="C:toxin-antitoxin complex"/>
    <property type="evidence" value="ECO:0007669"/>
    <property type="project" value="InterPro"/>
</dbReference>
<dbReference type="GO" id="GO:0016787">
    <property type="term" value="F:hydrolase activity"/>
    <property type="evidence" value="ECO:0007669"/>
    <property type="project" value="UniProtKB-KW"/>
</dbReference>
<dbReference type="InterPro" id="IPR051813">
    <property type="entry name" value="HepT_RNase_toxin"/>
</dbReference>
<dbReference type="Pfam" id="PF01934">
    <property type="entry name" value="HepT-like"/>
    <property type="match status" value="1"/>
</dbReference>
<dbReference type="Proteomes" id="UP000469763">
    <property type="component" value="Unassembled WGS sequence"/>
</dbReference>
<comment type="similarity">
    <text evidence="6">Belongs to the HepT RNase toxin family.</text>
</comment>
<dbReference type="InterPro" id="IPR008201">
    <property type="entry name" value="HepT-like"/>
</dbReference>
<evidence type="ECO:0000256" key="2">
    <source>
        <dbReference type="ARBA" id="ARBA00022649"/>
    </source>
</evidence>
<dbReference type="RefSeq" id="WP_152350001.1">
    <property type="nucleotide sequence ID" value="NZ_WBSN01000004.1"/>
</dbReference>
<evidence type="ECO:0000313" key="8">
    <source>
        <dbReference type="Proteomes" id="UP000469763"/>
    </source>
</evidence>
<evidence type="ECO:0000256" key="3">
    <source>
        <dbReference type="ARBA" id="ARBA00022722"/>
    </source>
</evidence>
<proteinExistence type="inferred from homology"/>
<organism evidence="7 8">
    <name type="scientific">Bifidobacterium avesanii</name>
    <dbReference type="NCBI Taxonomy" id="1798157"/>
    <lineage>
        <taxon>Bacteria</taxon>
        <taxon>Bacillati</taxon>
        <taxon>Actinomycetota</taxon>
        <taxon>Actinomycetes</taxon>
        <taxon>Bifidobacteriales</taxon>
        <taxon>Bifidobacteriaceae</taxon>
        <taxon>Bifidobacterium</taxon>
    </lineage>
</organism>
<dbReference type="Gene3D" id="1.20.120.580">
    <property type="entry name" value="bsu32300-like"/>
    <property type="match status" value="1"/>
</dbReference>